<reference evidence="5" key="1">
    <citation type="submission" date="2022-11" db="EMBL/GenBank/DDBJ databases">
        <title>Minimal conservation of predation-associated metabolite biosynthetic gene clusters underscores biosynthetic potential of Myxococcota including descriptions for ten novel species: Archangium lansinium sp. nov., Myxococcus landrumus sp. nov., Nannocystis bai.</title>
        <authorList>
            <person name="Ahearne A."/>
            <person name="Stevens C."/>
            <person name="Phillips K."/>
        </authorList>
    </citation>
    <scope>NUCLEOTIDE SEQUENCE</scope>
    <source>
        <strain evidence="5">Na p29</strain>
    </source>
</reference>
<comment type="caution">
    <text evidence="5">The sequence shown here is derived from an EMBL/GenBank/DDBJ whole genome shotgun (WGS) entry which is preliminary data.</text>
</comment>
<name>A0A9X3EYR8_9BACT</name>
<accession>A0A9X3EYR8</accession>
<dbReference type="PANTHER" id="PTHR28620">
    <property type="entry name" value="CENTROMERE PROTEIN V"/>
    <property type="match status" value="1"/>
</dbReference>
<dbReference type="Gene3D" id="2.170.150.70">
    <property type="match status" value="1"/>
</dbReference>
<organism evidence="5 6">
    <name type="scientific">Nannocystis pusilla</name>
    <dbReference type="NCBI Taxonomy" id="889268"/>
    <lineage>
        <taxon>Bacteria</taxon>
        <taxon>Pseudomonadati</taxon>
        <taxon>Myxococcota</taxon>
        <taxon>Polyangia</taxon>
        <taxon>Nannocystales</taxon>
        <taxon>Nannocystaceae</taxon>
        <taxon>Nannocystis</taxon>
    </lineage>
</organism>
<dbReference type="InterPro" id="IPR052355">
    <property type="entry name" value="CENP-V-like"/>
</dbReference>
<dbReference type="GO" id="GO:0046872">
    <property type="term" value="F:metal ion binding"/>
    <property type="evidence" value="ECO:0007669"/>
    <property type="project" value="UniProtKB-KW"/>
</dbReference>
<dbReference type="InterPro" id="IPR011057">
    <property type="entry name" value="Mss4-like_sf"/>
</dbReference>
<proteinExistence type="inferred from homology"/>
<evidence type="ECO:0000259" key="4">
    <source>
        <dbReference type="PROSITE" id="PS51891"/>
    </source>
</evidence>
<dbReference type="Pfam" id="PF04828">
    <property type="entry name" value="GFA"/>
    <property type="match status" value="1"/>
</dbReference>
<evidence type="ECO:0000256" key="1">
    <source>
        <dbReference type="ARBA" id="ARBA00005495"/>
    </source>
</evidence>
<dbReference type="SUPFAM" id="SSF51316">
    <property type="entry name" value="Mss4-like"/>
    <property type="match status" value="1"/>
</dbReference>
<evidence type="ECO:0000256" key="2">
    <source>
        <dbReference type="ARBA" id="ARBA00022723"/>
    </source>
</evidence>
<dbReference type="EMBL" id="JAPNKE010000002">
    <property type="protein sequence ID" value="MCY1012742.1"/>
    <property type="molecule type" value="Genomic_DNA"/>
</dbReference>
<evidence type="ECO:0000313" key="5">
    <source>
        <dbReference type="EMBL" id="MCY1012742.1"/>
    </source>
</evidence>
<dbReference type="Proteomes" id="UP001150924">
    <property type="component" value="Unassembled WGS sequence"/>
</dbReference>
<sequence>MSAKTYKGSCHCQDVQFEADIDVAAGSGKCNCSICTKTRAWGTIVKPEAFRLLKGEEALSDYQFGSQSMHHLFCRRCGVRPFGRGHLDVLGGDFVTVNLACLDDVDWTALADAPVMYADGANNNWQAPPAETRHL</sequence>
<dbReference type="PANTHER" id="PTHR28620:SF1">
    <property type="entry name" value="CENP-V_GFA DOMAIN-CONTAINING PROTEIN"/>
    <property type="match status" value="1"/>
</dbReference>
<feature type="domain" description="CENP-V/GFA" evidence="4">
    <location>
        <begin position="6"/>
        <end position="126"/>
    </location>
</feature>
<evidence type="ECO:0000256" key="3">
    <source>
        <dbReference type="ARBA" id="ARBA00022833"/>
    </source>
</evidence>
<dbReference type="RefSeq" id="WP_267776261.1">
    <property type="nucleotide sequence ID" value="NZ_CP185339.1"/>
</dbReference>
<dbReference type="AlphaFoldDB" id="A0A9X3EYR8"/>
<keyword evidence="2" id="KW-0479">Metal-binding</keyword>
<evidence type="ECO:0000313" key="6">
    <source>
        <dbReference type="Proteomes" id="UP001150924"/>
    </source>
</evidence>
<keyword evidence="3" id="KW-0862">Zinc</keyword>
<protein>
    <submittedName>
        <fullName evidence="5">GFA family protein</fullName>
    </submittedName>
</protein>
<gene>
    <name evidence="5" type="ORF">OV079_45855</name>
</gene>
<dbReference type="InterPro" id="IPR006913">
    <property type="entry name" value="CENP-V/GFA"/>
</dbReference>
<comment type="similarity">
    <text evidence="1">Belongs to the Gfa family.</text>
</comment>
<dbReference type="GO" id="GO:0016846">
    <property type="term" value="F:carbon-sulfur lyase activity"/>
    <property type="evidence" value="ECO:0007669"/>
    <property type="project" value="InterPro"/>
</dbReference>
<keyword evidence="6" id="KW-1185">Reference proteome</keyword>
<dbReference type="PROSITE" id="PS51891">
    <property type="entry name" value="CENP_V_GFA"/>
    <property type="match status" value="1"/>
</dbReference>